<dbReference type="GO" id="GO:0003676">
    <property type="term" value="F:nucleic acid binding"/>
    <property type="evidence" value="ECO:0007669"/>
    <property type="project" value="InterPro"/>
</dbReference>
<dbReference type="Gene3D" id="3.30.420.10">
    <property type="entry name" value="Ribonuclease H-like superfamily/Ribonuclease H"/>
    <property type="match status" value="1"/>
</dbReference>
<dbReference type="PANTHER" id="PTHR30231">
    <property type="entry name" value="DNA POLYMERASE III SUBUNIT EPSILON"/>
    <property type="match status" value="1"/>
</dbReference>
<organism evidence="2">
    <name type="scientific">marine sediment metagenome</name>
    <dbReference type="NCBI Taxonomy" id="412755"/>
    <lineage>
        <taxon>unclassified sequences</taxon>
        <taxon>metagenomes</taxon>
        <taxon>ecological metagenomes</taxon>
    </lineage>
</organism>
<reference evidence="2" key="1">
    <citation type="journal article" date="2015" name="Nature">
        <title>Complex archaea that bridge the gap between prokaryotes and eukaryotes.</title>
        <authorList>
            <person name="Spang A."/>
            <person name="Saw J.H."/>
            <person name="Jorgensen S.L."/>
            <person name="Zaremba-Niedzwiedzka K."/>
            <person name="Martijn J."/>
            <person name="Lind A.E."/>
            <person name="van Eijk R."/>
            <person name="Schleper C."/>
            <person name="Guy L."/>
            <person name="Ettema T.J."/>
        </authorList>
    </citation>
    <scope>NUCLEOTIDE SEQUENCE</scope>
</reference>
<dbReference type="GO" id="GO:0008408">
    <property type="term" value="F:3'-5' exonuclease activity"/>
    <property type="evidence" value="ECO:0007669"/>
    <property type="project" value="TreeGrafter"/>
</dbReference>
<dbReference type="AlphaFoldDB" id="A0A0F9M514"/>
<dbReference type="InterPro" id="IPR013520">
    <property type="entry name" value="Ribonucl_H"/>
</dbReference>
<proteinExistence type="predicted"/>
<dbReference type="CDD" id="cd06127">
    <property type="entry name" value="DEDDh"/>
    <property type="match status" value="1"/>
</dbReference>
<gene>
    <name evidence="2" type="ORF">LCGC14_1503010</name>
</gene>
<comment type="caution">
    <text evidence="2">The sequence shown here is derived from an EMBL/GenBank/DDBJ whole genome shotgun (WGS) entry which is preliminary data.</text>
</comment>
<dbReference type="SMART" id="SM00479">
    <property type="entry name" value="EXOIII"/>
    <property type="match status" value="1"/>
</dbReference>
<dbReference type="SUPFAM" id="SSF53098">
    <property type="entry name" value="Ribonuclease H-like"/>
    <property type="match status" value="1"/>
</dbReference>
<dbReference type="EMBL" id="LAZR01010932">
    <property type="protein sequence ID" value="KKM64277.1"/>
    <property type="molecule type" value="Genomic_DNA"/>
</dbReference>
<dbReference type="InterPro" id="IPR012337">
    <property type="entry name" value="RNaseH-like_sf"/>
</dbReference>
<protein>
    <recommendedName>
        <fullName evidence="1">Exonuclease domain-containing protein</fullName>
    </recommendedName>
</protein>
<evidence type="ECO:0000313" key="2">
    <source>
        <dbReference type="EMBL" id="KKM64277.1"/>
    </source>
</evidence>
<dbReference type="Pfam" id="PF00929">
    <property type="entry name" value="RNase_T"/>
    <property type="match status" value="1"/>
</dbReference>
<dbReference type="GO" id="GO:0005829">
    <property type="term" value="C:cytosol"/>
    <property type="evidence" value="ECO:0007669"/>
    <property type="project" value="TreeGrafter"/>
</dbReference>
<feature type="domain" description="Exonuclease" evidence="1">
    <location>
        <begin position="20"/>
        <end position="198"/>
    </location>
</feature>
<dbReference type="PANTHER" id="PTHR30231:SF37">
    <property type="entry name" value="EXODEOXYRIBONUCLEASE 10"/>
    <property type="match status" value="1"/>
</dbReference>
<accession>A0A0F9M514</accession>
<name>A0A0F9M514_9ZZZZ</name>
<dbReference type="InterPro" id="IPR036397">
    <property type="entry name" value="RNaseH_sf"/>
</dbReference>
<dbReference type="GO" id="GO:0045004">
    <property type="term" value="P:DNA replication proofreading"/>
    <property type="evidence" value="ECO:0007669"/>
    <property type="project" value="TreeGrafter"/>
</dbReference>
<evidence type="ECO:0000259" key="1">
    <source>
        <dbReference type="SMART" id="SM00479"/>
    </source>
</evidence>
<sequence length="199" mass="23520">MQDSLYRSMQGKIRIQKMSSMIFLDTETTGLLKPDAAEMQYQPHMTEFCGVKVDFETLEQIDALEYFCKIPVPVPEFITKITGINDEMLANEKPFVYKYDEMCEFFLGTKYVVAHNLMFDLRVLYDELERIDRSMMFPWPFKWICTVEASMPIEHRRLRLPLLHEHYYGHVPAKSHRAYDDVHTLIKCYSALRKDGLVD</sequence>